<evidence type="ECO:0000259" key="8">
    <source>
        <dbReference type="Pfam" id="PF22571"/>
    </source>
</evidence>
<reference evidence="9 10" key="1">
    <citation type="submission" date="2014-07" db="EMBL/GenBank/DDBJ databases">
        <title>Porphyromonadaceae bacterium OUH 308042 = ATCC BAA-2681 = DSM 28342 draft genome.</title>
        <authorList>
            <person name="Sydenham T.V."/>
            <person name="Hasman H."/>
            <person name="Justensen U.S."/>
        </authorList>
    </citation>
    <scope>NUCLEOTIDE SEQUENCE [LARGE SCALE GENOMIC DNA]</scope>
    <source>
        <strain evidence="9 10">OUH 308042</strain>
    </source>
</reference>
<feature type="transmembrane region" description="Helical" evidence="6">
    <location>
        <begin position="261"/>
        <end position="286"/>
    </location>
</feature>
<comment type="subcellular location">
    <subcellularLocation>
        <location evidence="1">Cell membrane</location>
        <topology evidence="1">Single-pass membrane protein</topology>
    </subcellularLocation>
</comment>
<name>A0A0C3N9Z9_9PORP</name>
<evidence type="ECO:0000256" key="1">
    <source>
        <dbReference type="ARBA" id="ARBA00004162"/>
    </source>
</evidence>
<keyword evidence="3 6" id="KW-0812">Transmembrane</keyword>
<sequence length="476" mass="55408">MKKTYTINLSGKVFHIDEDAFEKLQDYLNTLKNHYIKEEDGTEIMYDIESRIAELFMQYQKENFRESIVLEDVEKAITTMGKPADIIDDEEEAEESKGKPTHKLYRDPDHMVLGGVASGLASYWGISMILIRICFILFSLYYGIFILVYIVLWTVIPKAKNSREKLEMKGKNINIPNIERSVKEEYQEIKISSIHRFFRRIGELISRFFGGIGKAIAFLFGLSVLLFGIVSLFTFISILFLPNLMPWAEAYEEATCMVSPFHLSILKICFFFLTVIPCLFIIFLALKILISFESNNRTILLPAGVIWLVCLFLLLIVGLSEAQNYTQRTIRTNTSTLLSPLSNKIVIDLKDRYNTGYNTNRYRSIFRVRDTKASFLVSPVKFSIYASKDVEEPQIFFNRSTNASDYFNAEDKGIQINWELKNDTLRMDNYFKIEGPWRGQELYIRILLPSHCKIEFTENVPRDLKFYYLEGQIKEY</sequence>
<gene>
    <name evidence="9" type="ORF">BA92_13430</name>
</gene>
<keyword evidence="4 6" id="KW-1133">Transmembrane helix</keyword>
<evidence type="ECO:0000256" key="3">
    <source>
        <dbReference type="ARBA" id="ARBA00022692"/>
    </source>
</evidence>
<keyword evidence="2" id="KW-1003">Cell membrane</keyword>
<feature type="transmembrane region" description="Helical" evidence="6">
    <location>
        <begin position="216"/>
        <end position="241"/>
    </location>
</feature>
<evidence type="ECO:0000313" key="9">
    <source>
        <dbReference type="EMBL" id="KIO42862.1"/>
    </source>
</evidence>
<keyword evidence="5 6" id="KW-0472">Membrane</keyword>
<feature type="domain" description="PspC-related transmembrane region" evidence="8">
    <location>
        <begin position="194"/>
        <end position="325"/>
    </location>
</feature>
<evidence type="ECO:0000256" key="5">
    <source>
        <dbReference type="ARBA" id="ARBA00023136"/>
    </source>
</evidence>
<dbReference type="InterPro" id="IPR052027">
    <property type="entry name" value="PspC"/>
</dbReference>
<evidence type="ECO:0000256" key="4">
    <source>
        <dbReference type="ARBA" id="ARBA00022989"/>
    </source>
</evidence>
<feature type="transmembrane region" description="Helical" evidence="6">
    <location>
        <begin position="112"/>
        <end position="133"/>
    </location>
</feature>
<dbReference type="GO" id="GO:0005886">
    <property type="term" value="C:plasma membrane"/>
    <property type="evidence" value="ECO:0007669"/>
    <property type="project" value="UniProtKB-SubCell"/>
</dbReference>
<comment type="caution">
    <text evidence="9">The sequence shown here is derived from an EMBL/GenBank/DDBJ whole genome shotgun (WGS) entry which is preliminary data.</text>
</comment>
<dbReference type="InterPro" id="IPR007168">
    <property type="entry name" value="Phageshock_PspC_N"/>
</dbReference>
<evidence type="ECO:0000256" key="6">
    <source>
        <dbReference type="SAM" id="Phobius"/>
    </source>
</evidence>
<dbReference type="PANTHER" id="PTHR33885:SF3">
    <property type="entry name" value="PHAGE SHOCK PROTEIN C"/>
    <property type="match status" value="1"/>
</dbReference>
<proteinExistence type="predicted"/>
<feature type="transmembrane region" description="Helical" evidence="6">
    <location>
        <begin position="139"/>
        <end position="156"/>
    </location>
</feature>
<organism evidence="9 10">
    <name type="scientific">Sanguibacteroides justesenii</name>
    <dbReference type="NCBI Taxonomy" id="1547597"/>
    <lineage>
        <taxon>Bacteria</taxon>
        <taxon>Pseudomonadati</taxon>
        <taxon>Bacteroidota</taxon>
        <taxon>Bacteroidia</taxon>
        <taxon>Bacteroidales</taxon>
        <taxon>Porphyromonadaceae</taxon>
        <taxon>Sanguibacteroides</taxon>
    </lineage>
</organism>
<evidence type="ECO:0000259" key="7">
    <source>
        <dbReference type="Pfam" id="PF04024"/>
    </source>
</evidence>
<dbReference type="PANTHER" id="PTHR33885">
    <property type="entry name" value="PHAGE SHOCK PROTEIN C"/>
    <property type="match status" value="1"/>
</dbReference>
<dbReference type="Proteomes" id="UP000031980">
    <property type="component" value="Unassembled WGS sequence"/>
</dbReference>
<dbReference type="OrthoDB" id="5772680at2"/>
<evidence type="ECO:0000313" key="10">
    <source>
        <dbReference type="Proteomes" id="UP000031980"/>
    </source>
</evidence>
<dbReference type="EMBL" id="JPIU01000049">
    <property type="protein sequence ID" value="KIO42862.1"/>
    <property type="molecule type" value="Genomic_DNA"/>
</dbReference>
<dbReference type="Pfam" id="PF22571">
    <property type="entry name" value="LiaI-LiaF-TM_PspC"/>
    <property type="match status" value="1"/>
</dbReference>
<dbReference type="RefSeq" id="WP_041505507.1">
    <property type="nucleotide sequence ID" value="NZ_JPIU01000049.1"/>
</dbReference>
<evidence type="ECO:0000256" key="2">
    <source>
        <dbReference type="ARBA" id="ARBA00022475"/>
    </source>
</evidence>
<feature type="transmembrane region" description="Helical" evidence="6">
    <location>
        <begin position="298"/>
        <end position="319"/>
    </location>
</feature>
<accession>A0A0C3N9Z9</accession>
<dbReference type="Pfam" id="PF04024">
    <property type="entry name" value="PspC"/>
    <property type="match status" value="1"/>
</dbReference>
<dbReference type="AlphaFoldDB" id="A0A0C3N9Z9"/>
<dbReference type="InterPro" id="IPR054321">
    <property type="entry name" value="PspC-rel_TM"/>
</dbReference>
<keyword evidence="10" id="KW-1185">Reference proteome</keyword>
<protein>
    <submittedName>
        <fullName evidence="9">Uncharacterized protein</fullName>
    </submittedName>
</protein>
<feature type="domain" description="Phage shock protein PspC N-terminal" evidence="7">
    <location>
        <begin position="103"/>
        <end position="159"/>
    </location>
</feature>